<dbReference type="NCBIfam" id="TIGR01297">
    <property type="entry name" value="CDF"/>
    <property type="match status" value="1"/>
</dbReference>
<dbReference type="Gene3D" id="1.20.1510.10">
    <property type="entry name" value="Cation efflux protein transmembrane domain"/>
    <property type="match status" value="1"/>
</dbReference>
<organism evidence="11 12">
    <name type="scientific">Microbacterium hatanonis</name>
    <dbReference type="NCBI Taxonomy" id="404366"/>
    <lineage>
        <taxon>Bacteria</taxon>
        <taxon>Bacillati</taxon>
        <taxon>Actinomycetota</taxon>
        <taxon>Actinomycetes</taxon>
        <taxon>Micrococcales</taxon>
        <taxon>Microbacteriaceae</taxon>
        <taxon>Microbacterium</taxon>
    </lineage>
</organism>
<evidence type="ECO:0000256" key="1">
    <source>
        <dbReference type="ARBA" id="ARBA00004141"/>
    </source>
</evidence>
<comment type="similarity">
    <text evidence="2">Belongs to the cation diffusion facilitator (CDF) transporter (TC 2.A.4) family. SLC30A subfamily.</text>
</comment>
<keyword evidence="5 8" id="KW-1133">Transmembrane helix</keyword>
<dbReference type="SUPFAM" id="SSF160240">
    <property type="entry name" value="Cation efflux protein cytoplasmic domain-like"/>
    <property type="match status" value="1"/>
</dbReference>
<dbReference type="InterPro" id="IPR050681">
    <property type="entry name" value="CDF/SLC30A"/>
</dbReference>
<dbReference type="OrthoDB" id="9809646at2"/>
<dbReference type="InterPro" id="IPR002524">
    <property type="entry name" value="Cation_efflux"/>
</dbReference>
<accession>A0A5C8I2S3</accession>
<dbReference type="Proteomes" id="UP000321034">
    <property type="component" value="Unassembled WGS sequence"/>
</dbReference>
<dbReference type="GO" id="GO:0005385">
    <property type="term" value="F:zinc ion transmembrane transporter activity"/>
    <property type="evidence" value="ECO:0007669"/>
    <property type="project" value="TreeGrafter"/>
</dbReference>
<keyword evidence="4 8" id="KW-0812">Transmembrane</keyword>
<comment type="caution">
    <text evidence="11">The sequence shown here is derived from an EMBL/GenBank/DDBJ whole genome shotgun (WGS) entry which is preliminary data.</text>
</comment>
<dbReference type="GO" id="GO:0005886">
    <property type="term" value="C:plasma membrane"/>
    <property type="evidence" value="ECO:0007669"/>
    <property type="project" value="TreeGrafter"/>
</dbReference>
<evidence type="ECO:0000256" key="3">
    <source>
        <dbReference type="ARBA" id="ARBA00022448"/>
    </source>
</evidence>
<dbReference type="Gene3D" id="3.30.70.1350">
    <property type="entry name" value="Cation efflux protein, cytoplasmic domain"/>
    <property type="match status" value="1"/>
</dbReference>
<feature type="transmembrane region" description="Helical" evidence="8">
    <location>
        <begin position="57"/>
        <end position="75"/>
    </location>
</feature>
<evidence type="ECO:0000259" key="9">
    <source>
        <dbReference type="Pfam" id="PF01545"/>
    </source>
</evidence>
<comment type="subcellular location">
    <subcellularLocation>
        <location evidence="1">Membrane</location>
        <topology evidence="1">Multi-pass membrane protein</topology>
    </subcellularLocation>
</comment>
<dbReference type="EMBL" id="VRSV01000001">
    <property type="protein sequence ID" value="TXK13378.1"/>
    <property type="molecule type" value="Genomic_DNA"/>
</dbReference>
<evidence type="ECO:0000256" key="4">
    <source>
        <dbReference type="ARBA" id="ARBA00022692"/>
    </source>
</evidence>
<evidence type="ECO:0000259" key="10">
    <source>
        <dbReference type="Pfam" id="PF16916"/>
    </source>
</evidence>
<dbReference type="PANTHER" id="PTHR11562">
    <property type="entry name" value="CATION EFFLUX PROTEIN/ ZINC TRANSPORTER"/>
    <property type="match status" value="1"/>
</dbReference>
<protein>
    <submittedName>
        <fullName evidence="11">Cation transporter</fullName>
    </submittedName>
</protein>
<sequence>MHDHASPSGGLRGASNRRLLALSLSITAIVMVVQIVGAVLSGSLALLADAVHMFTDAAALVIALIASAVAARPANDRRTFGYQRAEVAGALVNGVILIVLAVWVAVEGVRRLLKPADAEVTGGLMLIVAVIGLLANAVAMWLLSSAQKRSINVRGAYLEVLGDLLGSAAVIIAAVVILFTGWMQADAVASLLIAAMIVPRAIGLLREVASVLSEGTPKGMQVSEIRQHILSTPGVVDVHDVHVWQLTRGAPVMSAHVVVDDDDFRGGRAGGILHELQGCLATHFDVEHSTFQLEPAGHVEHDDARHA</sequence>
<proteinExistence type="inferred from homology"/>
<evidence type="ECO:0000256" key="5">
    <source>
        <dbReference type="ARBA" id="ARBA00022989"/>
    </source>
</evidence>
<feature type="transmembrane region" description="Helical" evidence="8">
    <location>
        <begin position="87"/>
        <end position="106"/>
    </location>
</feature>
<keyword evidence="6" id="KW-0406">Ion transport</keyword>
<keyword evidence="12" id="KW-1185">Reference proteome</keyword>
<feature type="transmembrane region" description="Helical" evidence="8">
    <location>
        <begin position="187"/>
        <end position="205"/>
    </location>
</feature>
<keyword evidence="3" id="KW-0813">Transport</keyword>
<dbReference type="InterPro" id="IPR058533">
    <property type="entry name" value="Cation_efflux_TM"/>
</dbReference>
<evidence type="ECO:0000256" key="2">
    <source>
        <dbReference type="ARBA" id="ARBA00008873"/>
    </source>
</evidence>
<evidence type="ECO:0000313" key="12">
    <source>
        <dbReference type="Proteomes" id="UP000321034"/>
    </source>
</evidence>
<dbReference type="InterPro" id="IPR027470">
    <property type="entry name" value="Cation_efflux_CTD"/>
</dbReference>
<gene>
    <name evidence="11" type="ORF">FVP77_08240</name>
</gene>
<dbReference type="PANTHER" id="PTHR11562:SF17">
    <property type="entry name" value="RE54080P-RELATED"/>
    <property type="match status" value="1"/>
</dbReference>
<dbReference type="SUPFAM" id="SSF161111">
    <property type="entry name" value="Cation efflux protein transmembrane domain-like"/>
    <property type="match status" value="1"/>
</dbReference>
<dbReference type="RefSeq" id="WP_147894036.1">
    <property type="nucleotide sequence ID" value="NZ_BAAANR010000001.1"/>
</dbReference>
<feature type="transmembrane region" description="Helical" evidence="8">
    <location>
        <begin position="156"/>
        <end position="181"/>
    </location>
</feature>
<reference evidence="11 12" key="1">
    <citation type="submission" date="2019-08" db="EMBL/GenBank/DDBJ databases">
        <authorList>
            <person name="Dong K."/>
        </authorList>
    </citation>
    <scope>NUCLEOTIDE SEQUENCE [LARGE SCALE GENOMIC DNA]</scope>
    <source>
        <strain evidence="11 12">JCM14558</strain>
    </source>
</reference>
<feature type="transmembrane region" description="Helical" evidence="8">
    <location>
        <begin position="126"/>
        <end position="144"/>
    </location>
</feature>
<dbReference type="Pfam" id="PF01545">
    <property type="entry name" value="Cation_efflux"/>
    <property type="match status" value="1"/>
</dbReference>
<evidence type="ECO:0000256" key="6">
    <source>
        <dbReference type="ARBA" id="ARBA00023065"/>
    </source>
</evidence>
<dbReference type="InterPro" id="IPR027469">
    <property type="entry name" value="Cation_efflux_TMD_sf"/>
</dbReference>
<evidence type="ECO:0000256" key="7">
    <source>
        <dbReference type="ARBA" id="ARBA00023136"/>
    </source>
</evidence>
<feature type="domain" description="Cation efflux protein transmembrane" evidence="9">
    <location>
        <begin position="21"/>
        <end position="212"/>
    </location>
</feature>
<dbReference type="Pfam" id="PF16916">
    <property type="entry name" value="ZT_dimer"/>
    <property type="match status" value="1"/>
</dbReference>
<feature type="domain" description="Cation efflux protein cytoplasmic" evidence="10">
    <location>
        <begin position="217"/>
        <end position="295"/>
    </location>
</feature>
<dbReference type="InterPro" id="IPR036837">
    <property type="entry name" value="Cation_efflux_CTD_sf"/>
</dbReference>
<name>A0A5C8I2S3_9MICO</name>
<evidence type="ECO:0000313" key="11">
    <source>
        <dbReference type="EMBL" id="TXK13378.1"/>
    </source>
</evidence>
<dbReference type="AlphaFoldDB" id="A0A5C8I2S3"/>
<feature type="transmembrane region" description="Helical" evidence="8">
    <location>
        <begin position="20"/>
        <end position="45"/>
    </location>
</feature>
<evidence type="ECO:0000256" key="8">
    <source>
        <dbReference type="SAM" id="Phobius"/>
    </source>
</evidence>
<keyword evidence="7 8" id="KW-0472">Membrane</keyword>